<evidence type="ECO:0000313" key="3">
    <source>
        <dbReference type="EMBL" id="CQR38309.1"/>
    </source>
</evidence>
<feature type="transmembrane region" description="Helical" evidence="2">
    <location>
        <begin position="12"/>
        <end position="29"/>
    </location>
</feature>
<reference evidence="3 4" key="1">
    <citation type="submission" date="2015-03" db="EMBL/GenBank/DDBJ databases">
        <authorList>
            <person name="Regsiter A."/>
            <person name="william w."/>
        </authorList>
    </citation>
    <scope>NUCLEOTIDE SEQUENCE [LARGE SCALE GENOMIC DNA]</scope>
    <source>
        <strain evidence="3 4">CB1</strain>
    </source>
</reference>
<comment type="caution">
    <text evidence="3">The sequence shown here is derived from an EMBL/GenBank/DDBJ whole genome shotgun (WGS) entry which is preliminary data.</text>
</comment>
<dbReference type="Proteomes" id="UP000078599">
    <property type="component" value="Unassembled WGS sequence"/>
</dbReference>
<keyword evidence="2" id="KW-0812">Transmembrane</keyword>
<evidence type="ECO:0000256" key="2">
    <source>
        <dbReference type="SAM" id="Phobius"/>
    </source>
</evidence>
<name>A0ABP1Z8X1_THIA3</name>
<feature type="region of interest" description="Disordered" evidence="1">
    <location>
        <begin position="33"/>
        <end position="72"/>
    </location>
</feature>
<feature type="region of interest" description="Disordered" evidence="1">
    <location>
        <begin position="93"/>
        <end position="118"/>
    </location>
</feature>
<feature type="compositionally biased region" description="Gly residues" evidence="1">
    <location>
        <begin position="33"/>
        <end position="44"/>
    </location>
</feature>
<dbReference type="EMBL" id="CTRI01000029">
    <property type="protein sequence ID" value="CQR38309.1"/>
    <property type="molecule type" value="Genomic_DNA"/>
</dbReference>
<keyword evidence="4" id="KW-1185">Reference proteome</keyword>
<evidence type="ECO:0000256" key="1">
    <source>
        <dbReference type="SAM" id="MobiDB-lite"/>
    </source>
</evidence>
<keyword evidence="2" id="KW-1133">Transmembrane helix</keyword>
<evidence type="ECO:0008006" key="5">
    <source>
        <dbReference type="Google" id="ProtNLM"/>
    </source>
</evidence>
<gene>
    <name evidence="3" type="ORF">THICB1_70389</name>
</gene>
<sequence length="118" mass="12612">MEVEMQWLEQNWLFVLLGAGVIFFMMRGGGMGCGMGGGQGGSPGGASPHDHGSAPMQAQTVDPVSGRPVEPSTAVSTVYRGVPVYFESRENRDRFEASPGQFALPQAQQPQSHRRGSC</sequence>
<evidence type="ECO:0000313" key="4">
    <source>
        <dbReference type="Proteomes" id="UP000078599"/>
    </source>
</evidence>
<organism evidence="3 4">
    <name type="scientific">Thiomonas arsenitoxydans (strain DSM 22701 / CIP 110005 / 3As)</name>
    <dbReference type="NCBI Taxonomy" id="426114"/>
    <lineage>
        <taxon>Bacteria</taxon>
        <taxon>Pseudomonadati</taxon>
        <taxon>Pseudomonadota</taxon>
        <taxon>Betaproteobacteria</taxon>
        <taxon>Burkholderiales</taxon>
        <taxon>Thiomonas</taxon>
    </lineage>
</organism>
<accession>A0ABP1Z8X1</accession>
<protein>
    <recommendedName>
        <fullName evidence="5">YHS domain-containing protein</fullName>
    </recommendedName>
</protein>
<keyword evidence="2" id="KW-0472">Membrane</keyword>
<proteinExistence type="predicted"/>